<organism evidence="14 15">
    <name type="scientific">Paradevosia shaoguanensis</name>
    <dbReference type="NCBI Taxonomy" id="1335043"/>
    <lineage>
        <taxon>Bacteria</taxon>
        <taxon>Pseudomonadati</taxon>
        <taxon>Pseudomonadota</taxon>
        <taxon>Alphaproteobacteria</taxon>
        <taxon>Hyphomicrobiales</taxon>
        <taxon>Devosiaceae</taxon>
        <taxon>Paradevosia</taxon>
    </lineage>
</organism>
<evidence type="ECO:0000259" key="12">
    <source>
        <dbReference type="PROSITE" id="PS50109"/>
    </source>
</evidence>
<evidence type="ECO:0000313" key="15">
    <source>
        <dbReference type="Proteomes" id="UP001156140"/>
    </source>
</evidence>
<evidence type="ECO:0000256" key="7">
    <source>
        <dbReference type="ARBA" id="ARBA00022777"/>
    </source>
</evidence>
<proteinExistence type="predicted"/>
<keyword evidence="6 11" id="KW-0812">Transmembrane</keyword>
<keyword evidence="7 14" id="KW-0418">Kinase</keyword>
<dbReference type="InterPro" id="IPR050428">
    <property type="entry name" value="TCS_sensor_his_kinase"/>
</dbReference>
<evidence type="ECO:0000259" key="13">
    <source>
        <dbReference type="PROSITE" id="PS50885"/>
    </source>
</evidence>
<evidence type="ECO:0000256" key="3">
    <source>
        <dbReference type="ARBA" id="ARBA00012438"/>
    </source>
</evidence>
<evidence type="ECO:0000256" key="9">
    <source>
        <dbReference type="ARBA" id="ARBA00023012"/>
    </source>
</evidence>
<dbReference type="InterPro" id="IPR036890">
    <property type="entry name" value="HATPase_C_sf"/>
</dbReference>
<dbReference type="PROSITE" id="PS50885">
    <property type="entry name" value="HAMP"/>
    <property type="match status" value="1"/>
</dbReference>
<feature type="transmembrane region" description="Helical" evidence="11">
    <location>
        <begin position="149"/>
        <end position="169"/>
    </location>
</feature>
<dbReference type="EMBL" id="JALAZD010000001">
    <property type="protein sequence ID" value="MCI0127191.1"/>
    <property type="molecule type" value="Genomic_DNA"/>
</dbReference>
<dbReference type="InterPro" id="IPR005467">
    <property type="entry name" value="His_kinase_dom"/>
</dbReference>
<sequence>MLLVVGALVLSGFALHGLFVSNLETNARADLDAALSRLVALIDPEQAEPRVIGPLPDPRYETPLGGRYWQIEAVDGSGVARSRSLWDQQFHTTDGADGQSFQPLSDGHEAIVFTRTVEIGPHRFRVTVGEDYEDIRLAGVRYGWDIAKLFALLAMVIIGAAWVQLRLGLMPLDRLRRSVDDVRKGRITRLTGNFPSEVQPLVDQVNGLLSEREALVDRGRQRASDLAHGLKTPLAALHGIAMRQRDKGDEQQAEAIEELADEMSARVDYQMRLASLRTRSGDRRESTSLNSAVIRTVTVLRKTHQGEFLHWMAELGDDLQVDIHRQDLMELVGITLENASKWAHSKVIVRSRQDGEMAVLAISDDGPGIPPKLLGELGSRGARLDESLPGTGLGLAIATEILVLNGGSIAYSVAEAGGLAVEIRLPLAERG</sequence>
<dbReference type="Proteomes" id="UP001156140">
    <property type="component" value="Unassembled WGS sequence"/>
</dbReference>
<protein>
    <recommendedName>
        <fullName evidence="3">histidine kinase</fullName>
        <ecNumber evidence="3">2.7.13.3</ecNumber>
    </recommendedName>
</protein>
<dbReference type="Pfam" id="PF02518">
    <property type="entry name" value="HATPase_c"/>
    <property type="match status" value="1"/>
</dbReference>
<evidence type="ECO:0000256" key="2">
    <source>
        <dbReference type="ARBA" id="ARBA00004370"/>
    </source>
</evidence>
<dbReference type="Gene3D" id="3.30.565.10">
    <property type="entry name" value="Histidine kinase-like ATPase, C-terminal domain"/>
    <property type="match status" value="1"/>
</dbReference>
<dbReference type="PRINTS" id="PR00344">
    <property type="entry name" value="BCTRLSENSOR"/>
</dbReference>
<comment type="catalytic activity">
    <reaction evidence="1">
        <text>ATP + protein L-histidine = ADP + protein N-phospho-L-histidine.</text>
        <dbReference type="EC" id="2.7.13.3"/>
    </reaction>
</comment>
<reference evidence="14" key="1">
    <citation type="submission" date="2022-03" db="EMBL/GenBank/DDBJ databases">
        <title>The complete genome sequence of a Methyloterrigena soli.</title>
        <authorList>
            <person name="Zi Z."/>
        </authorList>
    </citation>
    <scope>NUCLEOTIDE SEQUENCE</scope>
    <source>
        <strain evidence="14">M48</strain>
    </source>
</reference>
<dbReference type="GO" id="GO:0005886">
    <property type="term" value="C:plasma membrane"/>
    <property type="evidence" value="ECO:0007669"/>
    <property type="project" value="TreeGrafter"/>
</dbReference>
<keyword evidence="9" id="KW-0902">Two-component regulatory system</keyword>
<dbReference type="InterPro" id="IPR036097">
    <property type="entry name" value="HisK_dim/P_sf"/>
</dbReference>
<evidence type="ECO:0000256" key="1">
    <source>
        <dbReference type="ARBA" id="ARBA00000085"/>
    </source>
</evidence>
<evidence type="ECO:0000256" key="11">
    <source>
        <dbReference type="SAM" id="Phobius"/>
    </source>
</evidence>
<dbReference type="CDD" id="cd00082">
    <property type="entry name" value="HisKA"/>
    <property type="match status" value="1"/>
</dbReference>
<dbReference type="SUPFAM" id="SSF47384">
    <property type="entry name" value="Homodimeric domain of signal transducing histidine kinase"/>
    <property type="match status" value="1"/>
</dbReference>
<evidence type="ECO:0000256" key="10">
    <source>
        <dbReference type="ARBA" id="ARBA00023136"/>
    </source>
</evidence>
<comment type="caution">
    <text evidence="14">The sequence shown here is derived from an EMBL/GenBank/DDBJ whole genome shotgun (WGS) entry which is preliminary data.</text>
</comment>
<evidence type="ECO:0000256" key="8">
    <source>
        <dbReference type="ARBA" id="ARBA00022989"/>
    </source>
</evidence>
<name>A0AA41QPB3_9HYPH</name>
<comment type="subcellular location">
    <subcellularLocation>
        <location evidence="2">Membrane</location>
    </subcellularLocation>
</comment>
<dbReference type="SMART" id="SM00387">
    <property type="entry name" value="HATPase_c"/>
    <property type="match status" value="1"/>
</dbReference>
<feature type="domain" description="HAMP" evidence="13">
    <location>
        <begin position="166"/>
        <end position="217"/>
    </location>
</feature>
<dbReference type="AlphaFoldDB" id="A0AA41QPB3"/>
<keyword evidence="5" id="KW-0808">Transferase</keyword>
<dbReference type="InterPro" id="IPR004358">
    <property type="entry name" value="Sig_transdc_His_kin-like_C"/>
</dbReference>
<dbReference type="EC" id="2.7.13.3" evidence="3"/>
<feature type="domain" description="Histidine kinase" evidence="12">
    <location>
        <begin position="225"/>
        <end position="429"/>
    </location>
</feature>
<dbReference type="GO" id="GO:0000155">
    <property type="term" value="F:phosphorelay sensor kinase activity"/>
    <property type="evidence" value="ECO:0007669"/>
    <property type="project" value="InterPro"/>
</dbReference>
<dbReference type="InterPro" id="IPR003660">
    <property type="entry name" value="HAMP_dom"/>
</dbReference>
<evidence type="ECO:0000256" key="4">
    <source>
        <dbReference type="ARBA" id="ARBA00022553"/>
    </source>
</evidence>
<dbReference type="PANTHER" id="PTHR45436:SF5">
    <property type="entry name" value="SENSOR HISTIDINE KINASE TRCS"/>
    <property type="match status" value="1"/>
</dbReference>
<evidence type="ECO:0000256" key="5">
    <source>
        <dbReference type="ARBA" id="ARBA00022679"/>
    </source>
</evidence>
<evidence type="ECO:0000313" key="14">
    <source>
        <dbReference type="EMBL" id="MCI0127191.1"/>
    </source>
</evidence>
<dbReference type="PANTHER" id="PTHR45436">
    <property type="entry name" value="SENSOR HISTIDINE KINASE YKOH"/>
    <property type="match status" value="1"/>
</dbReference>
<dbReference type="RefSeq" id="WP_281735792.1">
    <property type="nucleotide sequence ID" value="NZ_JAKETQ010000001.1"/>
</dbReference>
<gene>
    <name evidence="14" type="ORF">ML536_10180</name>
</gene>
<accession>A0AA41QPB3</accession>
<dbReference type="Gene3D" id="1.10.287.130">
    <property type="match status" value="1"/>
</dbReference>
<dbReference type="SUPFAM" id="SSF55874">
    <property type="entry name" value="ATPase domain of HSP90 chaperone/DNA topoisomerase II/histidine kinase"/>
    <property type="match status" value="1"/>
</dbReference>
<dbReference type="InterPro" id="IPR003594">
    <property type="entry name" value="HATPase_dom"/>
</dbReference>
<keyword evidence="8 11" id="KW-1133">Transmembrane helix</keyword>
<evidence type="ECO:0000256" key="6">
    <source>
        <dbReference type="ARBA" id="ARBA00022692"/>
    </source>
</evidence>
<keyword evidence="4" id="KW-0597">Phosphoprotein</keyword>
<dbReference type="PROSITE" id="PS50109">
    <property type="entry name" value="HIS_KIN"/>
    <property type="match status" value="1"/>
</dbReference>
<dbReference type="InterPro" id="IPR003661">
    <property type="entry name" value="HisK_dim/P_dom"/>
</dbReference>
<keyword evidence="15" id="KW-1185">Reference proteome</keyword>
<keyword evidence="10 11" id="KW-0472">Membrane</keyword>